<sequence length="292" mass="34500">MKFKDFICIHIRSGDAIYDYTEFRKFNLQSIYHATPCEIAIGIIQKNKNKNIVLVGDDLLSIRQIAKFCNFKNVFVMEDFRNSNQLSNMELFFYDVIFMSYAKILYGTNSAVVRLANYIGNQKFINNYSVFNEKELYDIIKENIEKFNTSNSQKAFSYFHLFIVSKKINISKENLIEFLEKALEYDYENDKYRIHLIDVLLNHNEFSKANEMLKTILLTRESEYLKTLFLKGWIGVVYSNLFDIYLKSSCLQYPYIAYVAMHILKFRTSLQIQNLNNALNKTIQEKDIIINS</sequence>
<organism evidence="1">
    <name type="scientific">Campylobacter coli</name>
    <dbReference type="NCBI Taxonomy" id="195"/>
    <lineage>
        <taxon>Bacteria</taxon>
        <taxon>Pseudomonadati</taxon>
        <taxon>Campylobacterota</taxon>
        <taxon>Epsilonproteobacteria</taxon>
        <taxon>Campylobacterales</taxon>
        <taxon>Campylobacteraceae</taxon>
        <taxon>Campylobacter</taxon>
    </lineage>
</organism>
<dbReference type="InterPro" id="IPR011990">
    <property type="entry name" value="TPR-like_helical_dom_sf"/>
</dbReference>
<accession>A0A5T1LZM8</accession>
<dbReference type="GO" id="GO:0016740">
    <property type="term" value="F:transferase activity"/>
    <property type="evidence" value="ECO:0007669"/>
    <property type="project" value="UniProtKB-KW"/>
</dbReference>
<feature type="non-terminal residue" evidence="1">
    <location>
        <position position="292"/>
    </location>
</feature>
<protein>
    <submittedName>
        <fullName evidence="1">Sugar transferase</fullName>
    </submittedName>
</protein>
<comment type="caution">
    <text evidence="1">The sequence shown here is derived from an EMBL/GenBank/DDBJ whole genome shotgun (WGS) entry which is preliminary data.</text>
</comment>
<reference evidence="1" key="1">
    <citation type="submission" date="2019-05" db="EMBL/GenBank/DDBJ databases">
        <authorList>
            <consortium name="NARMS: The National Antimicrobial Resistance Monitoring System"/>
        </authorList>
    </citation>
    <scope>NUCLEOTIDE SEQUENCE</scope>
    <source>
        <strain evidence="1">FSIS11920711</strain>
    </source>
</reference>
<keyword evidence="1" id="KW-0808">Transferase</keyword>
<gene>
    <name evidence="1" type="ORF">FDN81_09045</name>
</gene>
<dbReference type="Gene3D" id="1.25.40.10">
    <property type="entry name" value="Tetratricopeptide repeat domain"/>
    <property type="match status" value="1"/>
</dbReference>
<evidence type="ECO:0000313" key="1">
    <source>
        <dbReference type="EMBL" id="EAL2167456.1"/>
    </source>
</evidence>
<dbReference type="AlphaFoldDB" id="A0A5T1LZM8"/>
<name>A0A5T1LZM8_CAMCO</name>
<dbReference type="EMBL" id="AACMMH010000026">
    <property type="protein sequence ID" value="EAL2167456.1"/>
    <property type="molecule type" value="Genomic_DNA"/>
</dbReference>
<dbReference type="Gene3D" id="3.40.50.11350">
    <property type="match status" value="1"/>
</dbReference>
<proteinExistence type="predicted"/>